<evidence type="ECO:0000256" key="5">
    <source>
        <dbReference type="ARBA" id="ARBA00011882"/>
    </source>
</evidence>
<reference evidence="16 17" key="1">
    <citation type="submission" date="2024-03" db="EMBL/GenBank/DDBJ databases">
        <title>Draft genome sequence of Pseudonocardia sp. DW16-2.</title>
        <authorList>
            <person name="Duangmal K."/>
        </authorList>
    </citation>
    <scope>NUCLEOTIDE SEQUENCE [LARGE SCALE GENOMIC DNA]</scope>
    <source>
        <strain evidence="16 17">DW16-2</strain>
    </source>
</reference>
<comment type="similarity">
    <text evidence="3">Belongs to the multicopper oxidase family.</text>
</comment>
<organism evidence="16 17">
    <name type="scientific">Pseudonocardia spirodelae</name>
    <dbReference type="NCBI Taxonomy" id="3133431"/>
    <lineage>
        <taxon>Bacteria</taxon>
        <taxon>Bacillati</taxon>
        <taxon>Actinomycetota</taxon>
        <taxon>Actinomycetes</taxon>
        <taxon>Pseudonocardiales</taxon>
        <taxon>Pseudonocardiaceae</taxon>
        <taxon>Pseudonocardia</taxon>
    </lineage>
</organism>
<evidence type="ECO:0000259" key="14">
    <source>
        <dbReference type="Pfam" id="PF07731"/>
    </source>
</evidence>
<dbReference type="Proteomes" id="UP001364211">
    <property type="component" value="Unassembled WGS sequence"/>
</dbReference>
<keyword evidence="13" id="KW-0812">Transmembrane</keyword>
<evidence type="ECO:0000256" key="9">
    <source>
        <dbReference type="ARBA" id="ARBA00023002"/>
    </source>
</evidence>
<dbReference type="InterPro" id="IPR008972">
    <property type="entry name" value="Cupredoxin"/>
</dbReference>
<keyword evidence="9" id="KW-0560">Oxidoreductase</keyword>
<dbReference type="Pfam" id="PF07731">
    <property type="entry name" value="Cu-oxidase_2"/>
    <property type="match status" value="1"/>
</dbReference>
<accession>A0ABU8T4K4</accession>
<evidence type="ECO:0000256" key="6">
    <source>
        <dbReference type="ARBA" id="ARBA00017290"/>
    </source>
</evidence>
<sequence length="526" mass="55107">MRGARRTAGRRPGDDRRTGRRAGRLNPVAARWRPAVALLATLALLGPVGWLWWSSLLPTPYAVTDMGHVDDGGVPLPGPAGHHAGAAAHGGHGGQAVGGRTVGVDTLRETSTAPPAVSLTLTARRDRIALPTGRVLDGYTLNGTSPGPLIRVRQGDVLQVRLVNADVAEGVTLHWHGVDVPNGDDGTAGVTQDAVPPGGEFVYRFLARDAGTYWYHSHQVADSQVQRGLYGALVVEPRDGPPVRDVVATAHLYDGARLLDGRSPTLAVPAAPGERVRVRVVNTDNGPTSAWVTGAPFRLVAIDGTDVHGPSPVEGRSVPVTAGGRADLEVTVPPGGARVEIGGNAAVVLGAGPGPPPSPRPEQALDPLGYGTPAPLGFDPAAAARTFGYAIGRRPGFLDGVPGLWWTVNGRMWPDVPMFMVAEGEVVRMRISNDSGEVHPMHLHGHHAVVLSRDGVPSTGSPWWVDSLDVADGESYEVALLADNPGVWMDHCHNLTHPSEGLVAHLMYAGVSTPYRVGGPVGNDPE</sequence>
<comment type="cofactor">
    <cofactor evidence="2">
        <name>Cu(2+)</name>
        <dbReference type="ChEBI" id="CHEBI:29036"/>
    </cofactor>
</comment>
<evidence type="ECO:0000256" key="1">
    <source>
        <dbReference type="ARBA" id="ARBA00001960"/>
    </source>
</evidence>
<dbReference type="EMBL" id="JBBJUP010000005">
    <property type="protein sequence ID" value="MEJ8278863.1"/>
    <property type="molecule type" value="Genomic_DNA"/>
</dbReference>
<evidence type="ECO:0000313" key="17">
    <source>
        <dbReference type="Proteomes" id="UP001364211"/>
    </source>
</evidence>
<dbReference type="InterPro" id="IPR001287">
    <property type="entry name" value="NO2-reductase_Cu"/>
</dbReference>
<keyword evidence="8" id="KW-0677">Repeat</keyword>
<keyword evidence="13" id="KW-1133">Transmembrane helix</keyword>
<name>A0ABU8T4K4_9PSEU</name>
<dbReference type="PANTHER" id="PTHR11709">
    <property type="entry name" value="MULTI-COPPER OXIDASE"/>
    <property type="match status" value="1"/>
</dbReference>
<dbReference type="PROSITE" id="PS00080">
    <property type="entry name" value="MULTICOPPER_OXIDASE2"/>
    <property type="match status" value="1"/>
</dbReference>
<feature type="domain" description="Plastocyanin-like" evidence="14">
    <location>
        <begin position="406"/>
        <end position="507"/>
    </location>
</feature>
<evidence type="ECO:0000259" key="15">
    <source>
        <dbReference type="Pfam" id="PF07732"/>
    </source>
</evidence>
<dbReference type="SUPFAM" id="SSF49503">
    <property type="entry name" value="Cupredoxins"/>
    <property type="match status" value="3"/>
</dbReference>
<dbReference type="CDD" id="cd04202">
    <property type="entry name" value="CuRO_D2_2dMcoN_like"/>
    <property type="match status" value="1"/>
</dbReference>
<gene>
    <name evidence="16" type="ORF">WJX68_07965</name>
</gene>
<dbReference type="PRINTS" id="PR00695">
    <property type="entry name" value="CUNO2RDTASE"/>
</dbReference>
<feature type="region of interest" description="Disordered" evidence="12">
    <location>
        <begin position="1"/>
        <end position="22"/>
    </location>
</feature>
<evidence type="ECO:0000256" key="8">
    <source>
        <dbReference type="ARBA" id="ARBA00022737"/>
    </source>
</evidence>
<dbReference type="InterPro" id="IPR045087">
    <property type="entry name" value="Cu-oxidase_fam"/>
</dbReference>
<dbReference type="RefSeq" id="WP_340287555.1">
    <property type="nucleotide sequence ID" value="NZ_JBBJUP010000005.1"/>
</dbReference>
<feature type="transmembrane region" description="Helical" evidence="13">
    <location>
        <begin position="34"/>
        <end position="53"/>
    </location>
</feature>
<keyword evidence="13" id="KW-0472">Membrane</keyword>
<evidence type="ECO:0000256" key="3">
    <source>
        <dbReference type="ARBA" id="ARBA00010609"/>
    </source>
</evidence>
<comment type="catalytic activity">
    <reaction evidence="11">
        <text>nitric oxide + Fe(III)-[cytochrome c] + H2O = Fe(II)-[cytochrome c] + nitrite + 2 H(+)</text>
        <dbReference type="Rhea" id="RHEA:15233"/>
        <dbReference type="Rhea" id="RHEA-COMP:10350"/>
        <dbReference type="Rhea" id="RHEA-COMP:14399"/>
        <dbReference type="ChEBI" id="CHEBI:15377"/>
        <dbReference type="ChEBI" id="CHEBI:15378"/>
        <dbReference type="ChEBI" id="CHEBI:16301"/>
        <dbReference type="ChEBI" id="CHEBI:16480"/>
        <dbReference type="ChEBI" id="CHEBI:29033"/>
        <dbReference type="ChEBI" id="CHEBI:29034"/>
        <dbReference type="EC" id="1.7.2.1"/>
    </reaction>
</comment>
<evidence type="ECO:0000256" key="2">
    <source>
        <dbReference type="ARBA" id="ARBA00001973"/>
    </source>
</evidence>
<dbReference type="Pfam" id="PF07732">
    <property type="entry name" value="Cu-oxidase_3"/>
    <property type="match status" value="1"/>
</dbReference>
<keyword evidence="10" id="KW-0186">Copper</keyword>
<evidence type="ECO:0000256" key="11">
    <source>
        <dbReference type="ARBA" id="ARBA00049340"/>
    </source>
</evidence>
<evidence type="ECO:0000313" key="16">
    <source>
        <dbReference type="EMBL" id="MEJ8278863.1"/>
    </source>
</evidence>
<comment type="caution">
    <text evidence="16">The sequence shown here is derived from an EMBL/GenBank/DDBJ whole genome shotgun (WGS) entry which is preliminary data.</text>
</comment>
<evidence type="ECO:0000256" key="12">
    <source>
        <dbReference type="SAM" id="MobiDB-lite"/>
    </source>
</evidence>
<dbReference type="InterPro" id="IPR011707">
    <property type="entry name" value="Cu-oxidase-like_N"/>
</dbReference>
<proteinExistence type="inferred from homology"/>
<dbReference type="InterPro" id="IPR011706">
    <property type="entry name" value="Cu-oxidase_C"/>
</dbReference>
<evidence type="ECO:0000256" key="10">
    <source>
        <dbReference type="ARBA" id="ARBA00023008"/>
    </source>
</evidence>
<keyword evidence="7" id="KW-0479">Metal-binding</keyword>
<comment type="cofactor">
    <cofactor evidence="1">
        <name>Cu(+)</name>
        <dbReference type="ChEBI" id="CHEBI:49552"/>
    </cofactor>
</comment>
<comment type="subunit">
    <text evidence="4">Homotrimer.</text>
</comment>
<evidence type="ECO:0000256" key="13">
    <source>
        <dbReference type="SAM" id="Phobius"/>
    </source>
</evidence>
<feature type="domain" description="Plastocyanin-like" evidence="15">
    <location>
        <begin position="137"/>
        <end position="239"/>
    </location>
</feature>
<dbReference type="EC" id="1.7.2.1" evidence="5"/>
<protein>
    <recommendedName>
        <fullName evidence="6">Copper-containing nitrite reductase</fullName>
        <ecNumber evidence="5">1.7.2.1</ecNumber>
    </recommendedName>
</protein>
<keyword evidence="17" id="KW-1185">Reference proteome</keyword>
<dbReference type="Gene3D" id="2.60.40.420">
    <property type="entry name" value="Cupredoxins - blue copper proteins"/>
    <property type="match status" value="3"/>
</dbReference>
<evidence type="ECO:0000256" key="7">
    <source>
        <dbReference type="ARBA" id="ARBA00022723"/>
    </source>
</evidence>
<dbReference type="InterPro" id="IPR002355">
    <property type="entry name" value="Cu_oxidase_Cu_BS"/>
</dbReference>
<evidence type="ECO:0000256" key="4">
    <source>
        <dbReference type="ARBA" id="ARBA00011233"/>
    </source>
</evidence>